<evidence type="ECO:0000256" key="1">
    <source>
        <dbReference type="ARBA" id="ARBA00004141"/>
    </source>
</evidence>
<feature type="transmembrane region" description="Helical" evidence="2">
    <location>
        <begin position="259"/>
        <end position="278"/>
    </location>
</feature>
<dbReference type="EMBL" id="BRYB01004462">
    <property type="protein sequence ID" value="GMI31476.1"/>
    <property type="molecule type" value="Genomic_DNA"/>
</dbReference>
<evidence type="ECO:0000259" key="3">
    <source>
        <dbReference type="PROSITE" id="PS50850"/>
    </source>
</evidence>
<proteinExistence type="predicted"/>
<accession>A0ABQ6MR95</accession>
<dbReference type="PROSITE" id="PS50850">
    <property type="entry name" value="MFS"/>
    <property type="match status" value="1"/>
</dbReference>
<dbReference type="SUPFAM" id="SSF103473">
    <property type="entry name" value="MFS general substrate transporter"/>
    <property type="match status" value="1"/>
</dbReference>
<reference evidence="4 5" key="1">
    <citation type="journal article" date="2023" name="Commun. Biol.">
        <title>Genome analysis of Parmales, the sister group of diatoms, reveals the evolutionary specialization of diatoms from phago-mixotrophs to photoautotrophs.</title>
        <authorList>
            <person name="Ban H."/>
            <person name="Sato S."/>
            <person name="Yoshikawa S."/>
            <person name="Yamada K."/>
            <person name="Nakamura Y."/>
            <person name="Ichinomiya M."/>
            <person name="Sato N."/>
            <person name="Blanc-Mathieu R."/>
            <person name="Endo H."/>
            <person name="Kuwata A."/>
            <person name="Ogata H."/>
        </authorList>
    </citation>
    <scope>NUCLEOTIDE SEQUENCE [LARGE SCALE GENOMIC DNA]</scope>
</reference>
<dbReference type="InterPro" id="IPR036259">
    <property type="entry name" value="MFS_trans_sf"/>
</dbReference>
<keyword evidence="5" id="KW-1185">Reference proteome</keyword>
<dbReference type="InterPro" id="IPR011701">
    <property type="entry name" value="MFS"/>
</dbReference>
<keyword evidence="2" id="KW-0812">Transmembrane</keyword>
<name>A0ABQ6MR95_9STRA</name>
<feature type="transmembrane region" description="Helical" evidence="2">
    <location>
        <begin position="92"/>
        <end position="111"/>
    </location>
</feature>
<dbReference type="InterPro" id="IPR050327">
    <property type="entry name" value="Proton-linked_MCT"/>
</dbReference>
<dbReference type="Pfam" id="PF07690">
    <property type="entry name" value="MFS_1"/>
    <property type="match status" value="1"/>
</dbReference>
<sequence length="371" mass="39588">MLLSSFFAGAAFDQYFTLQVSRNPDREFISMFLPLSFGSLLTSSGLLCLSYSTSIALACLSSFPIGCGCAIFALQTMTIVQTWFGDNSRATATGIAMAGSGAGNFCISLALQRIIDGSGWRSALRYEALLVLVVSLFGSTLSFRKMPKPSSHPSVPRAASLTFRQCVREQPFIILILFKMVFGFGYLNFFVHVFAFAGDLGYSDDFAALALALVGASSTLGRVLLGRAADRIGTTRNLLLSMSALAICVLIWPHTRSKAAVLAVASCYGFFSGAFPSLPPSVLAEYFADIAPASIFKVIGACFLAEVLGTMLGPVIAGLLYEASGDYTTASLYTGGVMILAIVILSRIEPVETFKERHKKLSTAPLPPQAL</sequence>
<feature type="transmembrane region" description="Helical" evidence="2">
    <location>
        <begin position="206"/>
        <end position="225"/>
    </location>
</feature>
<organism evidence="4 5">
    <name type="scientific">Tetraparma gracilis</name>
    <dbReference type="NCBI Taxonomy" id="2962635"/>
    <lineage>
        <taxon>Eukaryota</taxon>
        <taxon>Sar</taxon>
        <taxon>Stramenopiles</taxon>
        <taxon>Ochrophyta</taxon>
        <taxon>Bolidophyceae</taxon>
        <taxon>Parmales</taxon>
        <taxon>Triparmaceae</taxon>
        <taxon>Tetraparma</taxon>
    </lineage>
</organism>
<dbReference type="PANTHER" id="PTHR11360">
    <property type="entry name" value="MONOCARBOXYLATE TRANSPORTER"/>
    <property type="match status" value="1"/>
</dbReference>
<gene>
    <name evidence="4" type="ORF">TeGR_g4309</name>
</gene>
<feature type="transmembrane region" description="Helical" evidence="2">
    <location>
        <begin position="237"/>
        <end position="253"/>
    </location>
</feature>
<keyword evidence="2" id="KW-1133">Transmembrane helix</keyword>
<dbReference type="InterPro" id="IPR020846">
    <property type="entry name" value="MFS_dom"/>
</dbReference>
<evidence type="ECO:0000313" key="5">
    <source>
        <dbReference type="Proteomes" id="UP001165060"/>
    </source>
</evidence>
<feature type="transmembrane region" description="Helical" evidence="2">
    <location>
        <begin position="28"/>
        <end position="49"/>
    </location>
</feature>
<keyword evidence="2" id="KW-0472">Membrane</keyword>
<feature type="transmembrane region" description="Helical" evidence="2">
    <location>
        <begin position="298"/>
        <end position="321"/>
    </location>
</feature>
<feature type="domain" description="Major facilitator superfamily (MFS) profile" evidence="3">
    <location>
        <begin position="1"/>
        <end position="353"/>
    </location>
</feature>
<feature type="transmembrane region" description="Helical" evidence="2">
    <location>
        <begin position="55"/>
        <end position="80"/>
    </location>
</feature>
<comment type="subcellular location">
    <subcellularLocation>
        <location evidence="1">Membrane</location>
        <topology evidence="1">Multi-pass membrane protein</topology>
    </subcellularLocation>
</comment>
<feature type="transmembrane region" description="Helical" evidence="2">
    <location>
        <begin position="327"/>
        <end position="348"/>
    </location>
</feature>
<dbReference type="PANTHER" id="PTHR11360:SF284">
    <property type="entry name" value="EG:103B4.3 PROTEIN-RELATED"/>
    <property type="match status" value="1"/>
</dbReference>
<comment type="caution">
    <text evidence="4">The sequence shown here is derived from an EMBL/GenBank/DDBJ whole genome shotgun (WGS) entry which is preliminary data.</text>
</comment>
<protein>
    <recommendedName>
        <fullName evidence="3">Major facilitator superfamily (MFS) profile domain-containing protein</fullName>
    </recommendedName>
</protein>
<feature type="transmembrane region" description="Helical" evidence="2">
    <location>
        <begin position="172"/>
        <end position="194"/>
    </location>
</feature>
<evidence type="ECO:0000313" key="4">
    <source>
        <dbReference type="EMBL" id="GMI31476.1"/>
    </source>
</evidence>
<evidence type="ECO:0000256" key="2">
    <source>
        <dbReference type="SAM" id="Phobius"/>
    </source>
</evidence>
<dbReference type="Gene3D" id="1.20.1250.20">
    <property type="entry name" value="MFS general substrate transporter like domains"/>
    <property type="match status" value="2"/>
</dbReference>
<dbReference type="Proteomes" id="UP001165060">
    <property type="component" value="Unassembled WGS sequence"/>
</dbReference>